<evidence type="ECO:0000256" key="8">
    <source>
        <dbReference type="RuleBase" id="RU363032"/>
    </source>
</evidence>
<reference evidence="12" key="4">
    <citation type="submission" date="2023-04" db="EMBL/GenBank/DDBJ databases">
        <title>Complete genome sequence of Agrobacterium salinitolerans CFBP5506.</title>
        <authorList>
            <person name="Yen H.-C."/>
            <person name="Yan X.-H."/>
            <person name="Lai E.-M."/>
            <person name="Kuo C.-H."/>
        </authorList>
    </citation>
    <scope>NUCLEOTIDE SEQUENCE</scope>
    <source>
        <strain evidence="12">CFBP5506</strain>
    </source>
</reference>
<dbReference type="Proteomes" id="UP000298649">
    <property type="component" value="Chromosome linear"/>
</dbReference>
<dbReference type="CDD" id="cd06261">
    <property type="entry name" value="TM_PBP2"/>
    <property type="match status" value="1"/>
</dbReference>
<evidence type="ECO:0000256" key="6">
    <source>
        <dbReference type="ARBA" id="ARBA00022989"/>
    </source>
</evidence>
<dbReference type="EMBL" id="CP122963">
    <property type="protein sequence ID" value="WGM60758.1"/>
    <property type="molecule type" value="Genomic_DNA"/>
</dbReference>
<evidence type="ECO:0000313" key="13">
    <source>
        <dbReference type="Proteomes" id="UP000237717"/>
    </source>
</evidence>
<reference evidence="11 14" key="2">
    <citation type="submission" date="2019-04" db="EMBL/GenBank/DDBJ databases">
        <title>Complete genome sequence of Agrobacterium tumefaciens CFBP7129.</title>
        <authorList>
            <person name="Haryono M."/>
            <person name="Lin Y.-C."/>
            <person name="Lai E.-M."/>
            <person name="Kuo C.-H."/>
        </authorList>
    </citation>
    <scope>NUCLEOTIDE SEQUENCE [LARGE SCALE GENOMIC DNA]</scope>
    <source>
        <strain evidence="11 14">CFBP7129</strain>
    </source>
</reference>
<reference evidence="12" key="3">
    <citation type="submission" date="2019-04" db="EMBL/GenBank/DDBJ databases">
        <authorList>
            <person name="Chiang H.-Y."/>
            <person name="Huang Y.-Y."/>
            <person name="Chou L."/>
            <person name="Lai E.-M."/>
            <person name="Kuo C.-H."/>
        </authorList>
    </citation>
    <scope>NUCLEOTIDE SEQUENCE</scope>
    <source>
        <strain evidence="12">CFBP5506</strain>
    </source>
</reference>
<proteinExistence type="inferred from homology"/>
<evidence type="ECO:0000256" key="2">
    <source>
        <dbReference type="ARBA" id="ARBA00010072"/>
    </source>
</evidence>
<dbReference type="OrthoDB" id="7255919at2"/>
<evidence type="ECO:0000313" key="12">
    <source>
        <dbReference type="EMBL" id="WGM60758.1"/>
    </source>
</evidence>
<dbReference type="PANTHER" id="PTHR30614:SF34">
    <property type="entry name" value="BLR6398 PROTEIN"/>
    <property type="match status" value="1"/>
</dbReference>
<dbReference type="RefSeq" id="WP_003521700.1">
    <property type="nucleotide sequence ID" value="NZ_CCAN010000011.1"/>
</dbReference>
<keyword evidence="3 8" id="KW-0813">Transport</keyword>
<gene>
    <name evidence="10" type="ORF">At1D1609_48250</name>
    <name evidence="12" type="ORF">CFBP5506_13760</name>
    <name evidence="11" type="ORF">CFBP7129_24610</name>
</gene>
<organism evidence="10 13">
    <name type="scientific">Agrobacterium tumefaciens</name>
    <dbReference type="NCBI Taxonomy" id="358"/>
    <lineage>
        <taxon>Bacteria</taxon>
        <taxon>Pseudomonadati</taxon>
        <taxon>Pseudomonadota</taxon>
        <taxon>Alphaproteobacteria</taxon>
        <taxon>Hyphomicrobiales</taxon>
        <taxon>Rhizobiaceae</taxon>
        <taxon>Rhizobium/Agrobacterium group</taxon>
        <taxon>Agrobacterium</taxon>
        <taxon>Agrobacterium tumefaciens complex</taxon>
    </lineage>
</organism>
<evidence type="ECO:0000256" key="7">
    <source>
        <dbReference type="ARBA" id="ARBA00023136"/>
    </source>
</evidence>
<dbReference type="GO" id="GO:0022857">
    <property type="term" value="F:transmembrane transporter activity"/>
    <property type="evidence" value="ECO:0007669"/>
    <property type="project" value="InterPro"/>
</dbReference>
<dbReference type="InterPro" id="IPR035906">
    <property type="entry name" value="MetI-like_sf"/>
</dbReference>
<reference evidence="10 13" key="1">
    <citation type="submission" date="2018-02" db="EMBL/GenBank/DDBJ databases">
        <title>Complete genome sequence of Agrobacterium tumefaciens 1D1609.</title>
        <authorList>
            <person name="Cho S.-T."/>
            <person name="Haryono M."/>
            <person name="Chang H.-H."/>
            <person name="Santos M.N."/>
            <person name="Lai E.-M."/>
            <person name="Kuo C.-H."/>
        </authorList>
    </citation>
    <scope>NUCLEOTIDE SEQUENCE [LARGE SCALE GENOMIC DNA]</scope>
    <source>
        <strain evidence="10 13">1D1609</strain>
    </source>
</reference>
<dbReference type="AlphaFoldDB" id="A0A024IZ94"/>
<dbReference type="Gene3D" id="1.10.3720.10">
    <property type="entry name" value="MetI-like"/>
    <property type="match status" value="1"/>
</dbReference>
<dbReference type="PANTHER" id="PTHR30614">
    <property type="entry name" value="MEMBRANE COMPONENT OF AMINO ACID ABC TRANSPORTER"/>
    <property type="match status" value="1"/>
</dbReference>
<name>A0A024IZ94_AGRTU</name>
<evidence type="ECO:0000256" key="1">
    <source>
        <dbReference type="ARBA" id="ARBA00004429"/>
    </source>
</evidence>
<comment type="subcellular location">
    <subcellularLocation>
        <location evidence="1">Cell inner membrane</location>
        <topology evidence="1">Multi-pass membrane protein</topology>
    </subcellularLocation>
    <subcellularLocation>
        <location evidence="8">Cell membrane</location>
        <topology evidence="8">Multi-pass membrane protein</topology>
    </subcellularLocation>
</comment>
<dbReference type="GO" id="GO:0043190">
    <property type="term" value="C:ATP-binding cassette (ABC) transporter complex"/>
    <property type="evidence" value="ECO:0007669"/>
    <property type="project" value="InterPro"/>
</dbReference>
<keyword evidence="7 8" id="KW-0472">Membrane</keyword>
<evidence type="ECO:0000259" key="9">
    <source>
        <dbReference type="PROSITE" id="PS50928"/>
    </source>
</evidence>
<dbReference type="Pfam" id="PF00528">
    <property type="entry name" value="BPD_transp_1"/>
    <property type="match status" value="1"/>
</dbReference>
<evidence type="ECO:0000313" key="11">
    <source>
        <dbReference type="EMBL" id="QCL97305.1"/>
    </source>
</evidence>
<feature type="domain" description="ABC transmembrane type-1" evidence="9">
    <location>
        <begin position="18"/>
        <end position="206"/>
    </location>
</feature>
<dbReference type="EMBL" id="CP039923">
    <property type="protein sequence ID" value="QCL97305.1"/>
    <property type="molecule type" value="Genomic_DNA"/>
</dbReference>
<protein>
    <submittedName>
        <fullName evidence="11">Amino acid ABC transporter permease</fullName>
    </submittedName>
    <submittedName>
        <fullName evidence="10">Polar amino acid transport system permease protein</fullName>
    </submittedName>
</protein>
<dbReference type="NCBIfam" id="TIGR01726">
    <property type="entry name" value="HEQRo_perm_3TM"/>
    <property type="match status" value="1"/>
</dbReference>
<keyword evidence="5 8" id="KW-0812">Transmembrane</keyword>
<evidence type="ECO:0000256" key="3">
    <source>
        <dbReference type="ARBA" id="ARBA00022448"/>
    </source>
</evidence>
<feature type="transmembrane region" description="Helical" evidence="8">
    <location>
        <begin position="54"/>
        <end position="77"/>
    </location>
</feature>
<keyword evidence="6 8" id="KW-1133">Transmembrane helix</keyword>
<keyword evidence="4" id="KW-1003">Cell membrane</keyword>
<evidence type="ECO:0000256" key="4">
    <source>
        <dbReference type="ARBA" id="ARBA00022475"/>
    </source>
</evidence>
<feature type="transmembrane region" description="Helical" evidence="8">
    <location>
        <begin position="185"/>
        <end position="203"/>
    </location>
</feature>
<dbReference type="GO" id="GO:0006865">
    <property type="term" value="P:amino acid transport"/>
    <property type="evidence" value="ECO:0007669"/>
    <property type="project" value="TreeGrafter"/>
</dbReference>
<evidence type="ECO:0000313" key="14">
    <source>
        <dbReference type="Proteomes" id="UP000298649"/>
    </source>
</evidence>
<dbReference type="InterPro" id="IPR010065">
    <property type="entry name" value="AA_ABC_transptr_permease_3TM"/>
</dbReference>
<dbReference type="EMBL" id="CP026925">
    <property type="protein sequence ID" value="AVH44866.1"/>
    <property type="molecule type" value="Genomic_DNA"/>
</dbReference>
<dbReference type="Proteomes" id="UP000305410">
    <property type="component" value="Chromosome Linear"/>
</dbReference>
<evidence type="ECO:0000313" key="10">
    <source>
        <dbReference type="EMBL" id="AVH44866.1"/>
    </source>
</evidence>
<dbReference type="GeneID" id="79864899"/>
<feature type="transmembrane region" description="Helical" evidence="8">
    <location>
        <begin position="20"/>
        <end position="42"/>
    </location>
</feature>
<sequence length="219" mass="24182">MTLRTFGWNEFGFLLTALQWTVLLTIIALIGGGIVGFFVALARTSNFKALRIAAGTYIQVIQGIPVLMILFLSYYGLSLAGLELPPLFAAGASMTIYTSGYLAEIWRGCIQAVPKQQWEASESLALTRAQQYRYVILPQAIRISLPPTVGFAVQVVKNTSIASIIGFVELARAGQLINNATFQPFRVFVAVAVLYFIVCYPLSQLSRWLERRLHAGSNR</sequence>
<dbReference type="KEGG" id="ata:AWN88_02270"/>
<dbReference type="SUPFAM" id="SSF161098">
    <property type="entry name" value="MetI-like"/>
    <property type="match status" value="1"/>
</dbReference>
<dbReference type="PROSITE" id="PS50928">
    <property type="entry name" value="ABC_TM1"/>
    <property type="match status" value="1"/>
</dbReference>
<evidence type="ECO:0000256" key="5">
    <source>
        <dbReference type="ARBA" id="ARBA00022692"/>
    </source>
</evidence>
<accession>A0A024IZ94</accession>
<dbReference type="eggNOG" id="COG0765">
    <property type="taxonomic scope" value="Bacteria"/>
</dbReference>
<dbReference type="Proteomes" id="UP000237717">
    <property type="component" value="Chromosome II"/>
</dbReference>
<comment type="similarity">
    <text evidence="2">Belongs to the binding-protein-dependent transport system permease family. HisMQ subfamily.</text>
</comment>
<dbReference type="InterPro" id="IPR000515">
    <property type="entry name" value="MetI-like"/>
</dbReference>
<dbReference type="InterPro" id="IPR043429">
    <property type="entry name" value="ArtM/GltK/GlnP/TcyL/YhdX-like"/>
</dbReference>